<dbReference type="PIRSF" id="PIRSF038193">
    <property type="entry name" value="Hyaluronidase"/>
    <property type="match status" value="1"/>
</dbReference>
<evidence type="ECO:0000256" key="4">
    <source>
        <dbReference type="ARBA" id="ARBA00023157"/>
    </source>
</evidence>
<evidence type="ECO:0000313" key="12">
    <source>
        <dbReference type="EMBL" id="KAK5615395.1"/>
    </source>
</evidence>
<keyword evidence="3 9" id="KW-0378">Hydrolase</keyword>
<dbReference type="EMBL" id="JAHHUM010000970">
    <property type="protein sequence ID" value="KAK5615395.1"/>
    <property type="molecule type" value="Genomic_DNA"/>
</dbReference>
<dbReference type="AlphaFoldDB" id="A0AAV9S294"/>
<proteinExistence type="inferred from homology"/>
<evidence type="ECO:0000256" key="5">
    <source>
        <dbReference type="ARBA" id="ARBA00023295"/>
    </source>
</evidence>
<dbReference type="InterPro" id="IPR017853">
    <property type="entry name" value="GH"/>
</dbReference>
<feature type="disulfide bond" evidence="8">
    <location>
        <begin position="53"/>
        <end position="349"/>
    </location>
</feature>
<feature type="disulfide bond" evidence="8">
    <location>
        <begin position="216"/>
        <end position="232"/>
    </location>
</feature>
<dbReference type="EC" id="3.2.1.35" evidence="9"/>
<organism evidence="12 13">
    <name type="scientific">Crenichthys baileyi</name>
    <name type="common">White River springfish</name>
    <dbReference type="NCBI Taxonomy" id="28760"/>
    <lineage>
        <taxon>Eukaryota</taxon>
        <taxon>Metazoa</taxon>
        <taxon>Chordata</taxon>
        <taxon>Craniata</taxon>
        <taxon>Vertebrata</taxon>
        <taxon>Euteleostomi</taxon>
        <taxon>Actinopterygii</taxon>
        <taxon>Neopterygii</taxon>
        <taxon>Teleostei</taxon>
        <taxon>Neoteleostei</taxon>
        <taxon>Acanthomorphata</taxon>
        <taxon>Ovalentaria</taxon>
        <taxon>Atherinomorphae</taxon>
        <taxon>Cyprinodontiformes</taxon>
        <taxon>Goodeidae</taxon>
        <taxon>Crenichthys</taxon>
    </lineage>
</organism>
<comment type="caution">
    <text evidence="12">The sequence shown here is derived from an EMBL/GenBank/DDBJ whole genome shotgun (WGS) entry which is preliminary data.</text>
</comment>
<evidence type="ECO:0000256" key="2">
    <source>
        <dbReference type="ARBA" id="ARBA00008871"/>
    </source>
</evidence>
<dbReference type="PANTHER" id="PTHR11769">
    <property type="entry name" value="HYALURONIDASE"/>
    <property type="match status" value="1"/>
</dbReference>
<feature type="chain" id="PRO_5043328693" description="Hyaluronidase" evidence="11">
    <location>
        <begin position="21"/>
        <end position="445"/>
    </location>
</feature>
<evidence type="ECO:0000256" key="9">
    <source>
        <dbReference type="RuleBase" id="RU610713"/>
    </source>
</evidence>
<dbReference type="Proteomes" id="UP001311232">
    <property type="component" value="Unassembled WGS sequence"/>
</dbReference>
<dbReference type="InterPro" id="IPR018155">
    <property type="entry name" value="Hyaluronidase"/>
</dbReference>
<dbReference type="PRINTS" id="PR00846">
    <property type="entry name" value="GLHYDRLASE56"/>
</dbReference>
<evidence type="ECO:0000256" key="1">
    <source>
        <dbReference type="ARBA" id="ARBA00000251"/>
    </source>
</evidence>
<dbReference type="Gene3D" id="3.20.20.70">
    <property type="entry name" value="Aldolase class I"/>
    <property type="match status" value="1"/>
</dbReference>
<evidence type="ECO:0000313" key="13">
    <source>
        <dbReference type="Proteomes" id="UP001311232"/>
    </source>
</evidence>
<keyword evidence="11" id="KW-0732">Signal</keyword>
<sequence>MVLSHLRLLIFLITLLPCASLSENLSTPAVAAAGPVLQDRPFVVVWNMPTANCQKHHHIQLDLQDFGIVENHKQRFQGQEMTIFYRDRLGKYPYLSHDSREVNGGIPQLGDLASHLSLTAMQLYVLLRLNFSGMGVIDWEEWQPLWEDNFGSKTKYRRLSKQLVRQERLDLSEENVTRLARQEFEGSAQKFMEETLRLAVRRWPKGFWGFYGFPSCFNKHKRRTDKTYTGRCHKGTKQKNDRLSWLWGQSTALYPSIYLPQRLAGSMDAALMIRHRLLEALRVASLWRHGNNINQATPVLPYARLAFTHTLNFLNKTDLEHTLGESASLGAAGVVLWGEMKFAKSKQQCILLRDYIHNVLGPFIQSLRADTLRCTLQLCHSHGRCARRRPDSGHRLSSASTSDPHNDTDSASSKYFQRHFMCLCYSAWTGPQCQRKTVGSGQNEG</sequence>
<evidence type="ECO:0000256" key="6">
    <source>
        <dbReference type="PIRNR" id="PIRNR038193"/>
    </source>
</evidence>
<keyword evidence="4 8" id="KW-1015">Disulfide bond</keyword>
<evidence type="ECO:0000256" key="8">
    <source>
        <dbReference type="PIRSR" id="PIRSR038193-3"/>
    </source>
</evidence>
<evidence type="ECO:0000256" key="3">
    <source>
        <dbReference type="ARBA" id="ARBA00022801"/>
    </source>
</evidence>
<dbReference type="GO" id="GO:0030214">
    <property type="term" value="P:hyaluronan catabolic process"/>
    <property type="evidence" value="ECO:0007669"/>
    <property type="project" value="TreeGrafter"/>
</dbReference>
<keyword evidence="13" id="KW-1185">Reference proteome</keyword>
<evidence type="ECO:0000256" key="11">
    <source>
        <dbReference type="SAM" id="SignalP"/>
    </source>
</evidence>
<dbReference type="PANTHER" id="PTHR11769:SF19">
    <property type="entry name" value="HYALURONIDASE-3"/>
    <property type="match status" value="1"/>
</dbReference>
<dbReference type="GO" id="GO:0004415">
    <property type="term" value="F:hyalurononglucosaminidase activity"/>
    <property type="evidence" value="ECO:0007669"/>
    <property type="project" value="UniProtKB-UniRule"/>
</dbReference>
<reference evidence="12 13" key="1">
    <citation type="submission" date="2021-06" db="EMBL/GenBank/DDBJ databases">
        <authorList>
            <person name="Palmer J.M."/>
        </authorList>
    </citation>
    <scope>NUCLEOTIDE SEQUENCE [LARGE SCALE GENOMIC DNA]</scope>
    <source>
        <strain evidence="12 13">MEX-2019</strain>
        <tissue evidence="12">Muscle</tissue>
    </source>
</reference>
<comment type="catalytic activity">
    <reaction evidence="1 9">
        <text>Random hydrolysis of (1-&gt;4)-linkages between N-acetyl-beta-D-glucosamine and D-glucuronate residues in hyaluronate.</text>
        <dbReference type="EC" id="3.2.1.35"/>
    </reaction>
</comment>
<feature type="disulfide bond" evidence="8">
    <location>
        <begin position="424"/>
        <end position="433"/>
    </location>
</feature>
<feature type="disulfide bond" evidence="8">
    <location>
        <begin position="374"/>
        <end position="385"/>
    </location>
</feature>
<dbReference type="InterPro" id="IPR013785">
    <property type="entry name" value="Aldolase_TIM"/>
</dbReference>
<dbReference type="SUPFAM" id="SSF51445">
    <property type="entry name" value="(Trans)glycosidases"/>
    <property type="match status" value="1"/>
</dbReference>
<keyword evidence="5 9" id="KW-0326">Glycosidase</keyword>
<name>A0AAV9S294_9TELE</name>
<dbReference type="FunFam" id="3.20.20.70:FF:000065">
    <property type="entry name" value="Hyaluronidase"/>
    <property type="match status" value="1"/>
</dbReference>
<comment type="similarity">
    <text evidence="2 6 9">Belongs to the glycosyl hydrolase 56 family.</text>
</comment>
<dbReference type="Pfam" id="PF01630">
    <property type="entry name" value="Glyco_hydro_56"/>
    <property type="match status" value="1"/>
</dbReference>
<evidence type="ECO:0000256" key="10">
    <source>
        <dbReference type="SAM" id="MobiDB-lite"/>
    </source>
</evidence>
<accession>A0AAV9S294</accession>
<feature type="active site" description="Proton donor" evidence="7">
    <location>
        <position position="140"/>
    </location>
</feature>
<protein>
    <recommendedName>
        <fullName evidence="9">Hyaluronidase</fullName>
        <ecNumber evidence="9">3.2.1.35</ecNumber>
    </recommendedName>
</protein>
<dbReference type="GO" id="GO:0005975">
    <property type="term" value="P:carbohydrate metabolic process"/>
    <property type="evidence" value="ECO:0007669"/>
    <property type="project" value="UniProtKB-UniRule"/>
</dbReference>
<gene>
    <name evidence="12" type="ORF">CRENBAI_001927</name>
</gene>
<feature type="region of interest" description="Disordered" evidence="10">
    <location>
        <begin position="385"/>
        <end position="410"/>
    </location>
</feature>
<evidence type="ECO:0000256" key="7">
    <source>
        <dbReference type="PIRSR" id="PIRSR038193-1"/>
    </source>
</evidence>
<dbReference type="GO" id="GO:0001669">
    <property type="term" value="C:acrosomal vesicle"/>
    <property type="evidence" value="ECO:0007669"/>
    <property type="project" value="TreeGrafter"/>
</dbReference>
<feature type="compositionally biased region" description="Polar residues" evidence="10">
    <location>
        <begin position="395"/>
        <end position="410"/>
    </location>
</feature>
<feature type="disulfide bond" evidence="8">
    <location>
        <begin position="379"/>
        <end position="422"/>
    </location>
</feature>
<feature type="signal peptide" evidence="11">
    <location>
        <begin position="1"/>
        <end position="20"/>
    </location>
</feature>